<dbReference type="GO" id="GO:0016985">
    <property type="term" value="F:mannan endo-1,4-beta-mannosidase activity"/>
    <property type="evidence" value="ECO:0007669"/>
    <property type="project" value="InterPro"/>
</dbReference>
<dbReference type="PANTHER" id="PTHR40079">
    <property type="entry name" value="MANNAN ENDO-1,4-BETA-MANNOSIDASE E-RELATED"/>
    <property type="match status" value="1"/>
</dbReference>
<dbReference type="PROSITE" id="PS51764">
    <property type="entry name" value="GH26"/>
    <property type="match status" value="1"/>
</dbReference>
<dbReference type="EMBL" id="MCGR01000118">
    <property type="protein sequence ID" value="ORY47092.1"/>
    <property type="molecule type" value="Genomic_DNA"/>
</dbReference>
<feature type="domain" description="GH26" evidence="7">
    <location>
        <begin position="208"/>
        <end position="526"/>
    </location>
</feature>
<evidence type="ECO:0000256" key="3">
    <source>
        <dbReference type="ARBA" id="ARBA00023295"/>
    </source>
</evidence>
<keyword evidence="6" id="KW-0472">Membrane</keyword>
<reference evidence="8 9" key="1">
    <citation type="submission" date="2016-07" db="EMBL/GenBank/DDBJ databases">
        <title>Pervasive Adenine N6-methylation of Active Genes in Fungi.</title>
        <authorList>
            <consortium name="DOE Joint Genome Institute"/>
            <person name="Mondo S.J."/>
            <person name="Dannebaum R.O."/>
            <person name="Kuo R.C."/>
            <person name="Labutti K."/>
            <person name="Haridas S."/>
            <person name="Kuo A."/>
            <person name="Salamov A."/>
            <person name="Ahrendt S.R."/>
            <person name="Lipzen A."/>
            <person name="Sullivan W."/>
            <person name="Andreopoulos W.B."/>
            <person name="Clum A."/>
            <person name="Lindquist E."/>
            <person name="Daum C."/>
            <person name="Ramamoorthy G.K."/>
            <person name="Gryganskyi A."/>
            <person name="Culley D."/>
            <person name="Magnuson J.K."/>
            <person name="James T.Y."/>
            <person name="O'Malley M.A."/>
            <person name="Stajich J.E."/>
            <person name="Spatafora J.W."/>
            <person name="Visel A."/>
            <person name="Grigoriev I.V."/>
        </authorList>
    </citation>
    <scope>NUCLEOTIDE SEQUENCE [LARGE SCALE GENOMIC DNA]</scope>
    <source>
        <strain evidence="8 9">62-1032</strain>
    </source>
</reference>
<evidence type="ECO:0000256" key="1">
    <source>
        <dbReference type="ARBA" id="ARBA00007754"/>
    </source>
</evidence>
<organism evidence="8 9">
    <name type="scientific">Leucosporidium creatinivorum</name>
    <dbReference type="NCBI Taxonomy" id="106004"/>
    <lineage>
        <taxon>Eukaryota</taxon>
        <taxon>Fungi</taxon>
        <taxon>Dikarya</taxon>
        <taxon>Basidiomycota</taxon>
        <taxon>Pucciniomycotina</taxon>
        <taxon>Microbotryomycetes</taxon>
        <taxon>Leucosporidiales</taxon>
        <taxon>Leucosporidium</taxon>
    </lineage>
</organism>
<evidence type="ECO:0000256" key="5">
    <source>
        <dbReference type="SAM" id="MobiDB-lite"/>
    </source>
</evidence>
<feature type="compositionally biased region" description="Basic residues" evidence="5">
    <location>
        <begin position="24"/>
        <end position="34"/>
    </location>
</feature>
<dbReference type="Proteomes" id="UP000193467">
    <property type="component" value="Unassembled WGS sequence"/>
</dbReference>
<evidence type="ECO:0000259" key="7">
    <source>
        <dbReference type="PROSITE" id="PS51764"/>
    </source>
</evidence>
<evidence type="ECO:0000256" key="6">
    <source>
        <dbReference type="SAM" id="Phobius"/>
    </source>
</evidence>
<feature type="transmembrane region" description="Helical" evidence="6">
    <location>
        <begin position="150"/>
        <end position="171"/>
    </location>
</feature>
<dbReference type="AlphaFoldDB" id="A0A1Y2CJ69"/>
<keyword evidence="6" id="KW-1133">Transmembrane helix</keyword>
<feature type="region of interest" description="Disordered" evidence="5">
    <location>
        <begin position="204"/>
        <end position="250"/>
    </location>
</feature>
<name>A0A1Y2CJ69_9BASI</name>
<evidence type="ECO:0000256" key="2">
    <source>
        <dbReference type="ARBA" id="ARBA00022801"/>
    </source>
</evidence>
<dbReference type="SUPFAM" id="SSF51445">
    <property type="entry name" value="(Trans)glycosidases"/>
    <property type="match status" value="1"/>
</dbReference>
<dbReference type="Gene3D" id="3.20.20.80">
    <property type="entry name" value="Glycosidases"/>
    <property type="match status" value="1"/>
</dbReference>
<dbReference type="GO" id="GO:0006080">
    <property type="term" value="P:substituted mannan metabolic process"/>
    <property type="evidence" value="ECO:0007669"/>
    <property type="project" value="InterPro"/>
</dbReference>
<feature type="active site" description="Proton donor" evidence="4">
    <location>
        <position position="367"/>
    </location>
</feature>
<keyword evidence="6" id="KW-0812">Transmembrane</keyword>
<dbReference type="InterPro" id="IPR017853">
    <property type="entry name" value="GH"/>
</dbReference>
<comment type="similarity">
    <text evidence="1 4">Belongs to the glycosyl hydrolase 26 family.</text>
</comment>
<keyword evidence="2 4" id="KW-0378">Hydrolase</keyword>
<evidence type="ECO:0000313" key="9">
    <source>
        <dbReference type="Proteomes" id="UP000193467"/>
    </source>
</evidence>
<dbReference type="InterPro" id="IPR022790">
    <property type="entry name" value="GH26_dom"/>
</dbReference>
<gene>
    <name evidence="8" type="ORF">BCR35DRAFT_336193</name>
</gene>
<dbReference type="OrthoDB" id="428177at2759"/>
<evidence type="ECO:0000256" key="4">
    <source>
        <dbReference type="PROSITE-ProRule" id="PRU01100"/>
    </source>
</evidence>
<feature type="active site" description="Nucleophile" evidence="4">
    <location>
        <position position="465"/>
    </location>
</feature>
<accession>A0A1Y2CJ69</accession>
<feature type="compositionally biased region" description="Acidic residues" evidence="5">
    <location>
        <begin position="8"/>
        <end position="18"/>
    </location>
</feature>
<feature type="compositionally biased region" description="Acidic residues" evidence="5">
    <location>
        <begin position="42"/>
        <end position="58"/>
    </location>
</feature>
<keyword evidence="3 4" id="KW-0326">Glycosidase</keyword>
<feature type="compositionally biased region" description="Low complexity" evidence="5">
    <location>
        <begin position="204"/>
        <end position="243"/>
    </location>
</feature>
<evidence type="ECO:0000313" key="8">
    <source>
        <dbReference type="EMBL" id="ORY47092.1"/>
    </source>
</evidence>
<feature type="compositionally biased region" description="Basic and acidic residues" evidence="5">
    <location>
        <begin position="59"/>
        <end position="83"/>
    </location>
</feature>
<keyword evidence="9" id="KW-1185">Reference proteome</keyword>
<feature type="region of interest" description="Disordered" evidence="5">
    <location>
        <begin position="1"/>
        <end position="144"/>
    </location>
</feature>
<sequence>MPRRPADDSFDDSDDDEYSPPPRSRSRSRSRKGRTPSPQPSESEEGASDETTETDESDLERGRGRRGGREKEKSSRYYGRKDTGGWSRRGRGRDPPSEEDEEELLSTDPETTSEDDDGPPPRSRLRPRKRRSPLPPADPPDAQDGSQRQLVLILGGVFCLCLLVLGGFAIFKYYKSKTSDSGSADSSSAGSTATVTVTASGQTPVATANTSGGASKASSAAGGSKTSSSASPSGSGSSSSGSSSSGGDGLSGTFTGLSRNQIGIGFLPDGDNGQKMADITDGLSIKSSYYGWYAQLPADGADWDGSQLLNVMDDIKACGCIFQPAVMPTKGWTGLTADNNAQALSIATIMKKFTDEGIEVWLRFAHEVNWYQSDGTYQGDADDFKAGWAAVAAAVADNDMVKMFFTPNIADLSTYQKFFPDDTSTVHIIGIDYYPKSSSESFVDKMQDFYDAYCKDGTIKFAIGETGTGWVATIDERLAWLAQGTAAETATAMPNYVGISWFNYDKEEDFRLFITGDDSVNSATKDWIADGCSESGATIGNA</sequence>
<protein>
    <submittedName>
        <fullName evidence="8">Glycoside hydrolase superfamily</fullName>
    </submittedName>
</protein>
<dbReference type="PANTHER" id="PTHR40079:SF6">
    <property type="entry name" value="GH26 DOMAIN-CONTAINING PROTEIN"/>
    <property type="match status" value="1"/>
</dbReference>
<feature type="compositionally biased region" description="Acidic residues" evidence="5">
    <location>
        <begin position="97"/>
        <end position="118"/>
    </location>
</feature>
<dbReference type="InterPro" id="IPR000805">
    <property type="entry name" value="Glyco_hydro_26"/>
</dbReference>
<dbReference type="InParanoid" id="A0A1Y2CJ69"/>
<comment type="caution">
    <text evidence="8">The sequence shown here is derived from an EMBL/GenBank/DDBJ whole genome shotgun (WGS) entry which is preliminary data.</text>
</comment>
<feature type="compositionally biased region" description="Basic residues" evidence="5">
    <location>
        <begin position="123"/>
        <end position="132"/>
    </location>
</feature>
<proteinExistence type="inferred from homology"/>